<accession>A0A511F8A3</accession>
<dbReference type="RefSeq" id="WP_146833440.1">
    <property type="nucleotide sequence ID" value="NZ_BJVQ01000005.1"/>
</dbReference>
<keyword evidence="3" id="KW-0238">DNA-binding</keyword>
<dbReference type="SUPFAM" id="SSF46785">
    <property type="entry name" value="Winged helix' DNA-binding domain"/>
    <property type="match status" value="1"/>
</dbReference>
<sequence>MTRTEAEAELFGTLFVLGQHLTRHTDEALAGYGVTSRQWLLLAVLVRALPGDEPTLTRAAEVYGTSRQNVKQIALQLARRGLVELVPDPGDRRATRIRATPRVAELFDSPAAVAEQQAFVGRVFAGLDDADLDRLGHLVGRCLAGLSDAEVRS</sequence>
<dbReference type="EMBL" id="BJVQ01000005">
    <property type="protein sequence ID" value="GEL45509.1"/>
    <property type="molecule type" value="Genomic_DNA"/>
</dbReference>
<evidence type="ECO:0000313" key="2">
    <source>
        <dbReference type="EMBL" id="GEL45509.1"/>
    </source>
</evidence>
<reference evidence="2 4" key="1">
    <citation type="submission" date="2019-07" db="EMBL/GenBank/DDBJ databases">
        <title>Whole genome shotgun sequence of Cellulomonas hominis NBRC 16055.</title>
        <authorList>
            <person name="Hosoyama A."/>
            <person name="Uohara A."/>
            <person name="Ohji S."/>
            <person name="Ichikawa N."/>
        </authorList>
    </citation>
    <scope>NUCLEOTIDE SEQUENCE [LARGE SCALE GENOMIC DNA]</scope>
    <source>
        <strain evidence="2 4">NBRC 16055</strain>
    </source>
</reference>
<dbReference type="PROSITE" id="PS50995">
    <property type="entry name" value="HTH_MARR_2"/>
    <property type="match status" value="1"/>
</dbReference>
<comment type="caution">
    <text evidence="2">The sequence shown here is derived from an EMBL/GenBank/DDBJ whole genome shotgun (WGS) entry which is preliminary data.</text>
</comment>
<organism evidence="2 4">
    <name type="scientific">Cellulomonas hominis</name>
    <dbReference type="NCBI Taxonomy" id="156981"/>
    <lineage>
        <taxon>Bacteria</taxon>
        <taxon>Bacillati</taxon>
        <taxon>Actinomycetota</taxon>
        <taxon>Actinomycetes</taxon>
        <taxon>Micrococcales</taxon>
        <taxon>Cellulomonadaceae</taxon>
        <taxon>Cellulomonas</taxon>
    </lineage>
</organism>
<dbReference type="Pfam" id="PF12802">
    <property type="entry name" value="MarR_2"/>
    <property type="match status" value="1"/>
</dbReference>
<dbReference type="Proteomes" id="UP000564629">
    <property type="component" value="Unassembled WGS sequence"/>
</dbReference>
<keyword evidence="4" id="KW-1185">Reference proteome</keyword>
<reference evidence="3 5" key="2">
    <citation type="submission" date="2020-08" db="EMBL/GenBank/DDBJ databases">
        <title>Sequencing the genomes of 1000 actinobacteria strains.</title>
        <authorList>
            <person name="Klenk H.-P."/>
        </authorList>
    </citation>
    <scope>NUCLEOTIDE SEQUENCE [LARGE SCALE GENOMIC DNA]</scope>
    <source>
        <strain evidence="3 5">DSM 9581</strain>
    </source>
</reference>
<evidence type="ECO:0000313" key="4">
    <source>
        <dbReference type="Proteomes" id="UP000321723"/>
    </source>
</evidence>
<evidence type="ECO:0000313" key="5">
    <source>
        <dbReference type="Proteomes" id="UP000564629"/>
    </source>
</evidence>
<dbReference type="GO" id="GO:0003700">
    <property type="term" value="F:DNA-binding transcription factor activity"/>
    <property type="evidence" value="ECO:0007669"/>
    <property type="project" value="InterPro"/>
</dbReference>
<dbReference type="PANTHER" id="PTHR33164">
    <property type="entry name" value="TRANSCRIPTIONAL REGULATOR, MARR FAMILY"/>
    <property type="match status" value="1"/>
</dbReference>
<dbReference type="Gene3D" id="1.10.10.10">
    <property type="entry name" value="Winged helix-like DNA-binding domain superfamily/Winged helix DNA-binding domain"/>
    <property type="match status" value="1"/>
</dbReference>
<proteinExistence type="predicted"/>
<gene>
    <name evidence="2" type="ORF">CHO01_06250</name>
    <name evidence="3" type="ORF">HNR08_003140</name>
</gene>
<dbReference type="InterPro" id="IPR036388">
    <property type="entry name" value="WH-like_DNA-bd_sf"/>
</dbReference>
<dbReference type="Proteomes" id="UP000321723">
    <property type="component" value="Unassembled WGS sequence"/>
</dbReference>
<feature type="domain" description="HTH marR-type" evidence="1">
    <location>
        <begin position="7"/>
        <end position="144"/>
    </location>
</feature>
<evidence type="ECO:0000313" key="3">
    <source>
        <dbReference type="EMBL" id="MBB5474404.1"/>
    </source>
</evidence>
<dbReference type="AlphaFoldDB" id="A0A511F8A3"/>
<protein>
    <submittedName>
        <fullName evidence="3">DNA-binding MarR family transcriptional regulator</fullName>
    </submittedName>
</protein>
<dbReference type="InterPro" id="IPR036390">
    <property type="entry name" value="WH_DNA-bd_sf"/>
</dbReference>
<dbReference type="OrthoDB" id="4947868at2"/>
<dbReference type="EMBL" id="JACHDN010000001">
    <property type="protein sequence ID" value="MBB5474404.1"/>
    <property type="molecule type" value="Genomic_DNA"/>
</dbReference>
<evidence type="ECO:0000259" key="1">
    <source>
        <dbReference type="PROSITE" id="PS50995"/>
    </source>
</evidence>
<dbReference type="GO" id="GO:0003677">
    <property type="term" value="F:DNA binding"/>
    <property type="evidence" value="ECO:0007669"/>
    <property type="project" value="UniProtKB-KW"/>
</dbReference>
<dbReference type="InterPro" id="IPR000835">
    <property type="entry name" value="HTH_MarR-typ"/>
</dbReference>
<dbReference type="GO" id="GO:0006950">
    <property type="term" value="P:response to stress"/>
    <property type="evidence" value="ECO:0007669"/>
    <property type="project" value="TreeGrafter"/>
</dbReference>
<dbReference type="InterPro" id="IPR039422">
    <property type="entry name" value="MarR/SlyA-like"/>
</dbReference>
<dbReference type="PANTHER" id="PTHR33164:SF99">
    <property type="entry name" value="MARR FAMILY REGULATORY PROTEIN"/>
    <property type="match status" value="1"/>
</dbReference>
<name>A0A511F8A3_9CELL</name>
<dbReference type="SMART" id="SM00347">
    <property type="entry name" value="HTH_MARR"/>
    <property type="match status" value="1"/>
</dbReference>